<proteinExistence type="predicted"/>
<reference evidence="1" key="1">
    <citation type="journal article" date="2020" name="Stud. Mycol.">
        <title>101 Dothideomycetes genomes: a test case for predicting lifestyles and emergence of pathogens.</title>
        <authorList>
            <person name="Haridas S."/>
            <person name="Albert R."/>
            <person name="Binder M."/>
            <person name="Bloem J."/>
            <person name="Labutti K."/>
            <person name="Salamov A."/>
            <person name="Andreopoulos B."/>
            <person name="Baker S."/>
            <person name="Barry K."/>
            <person name="Bills G."/>
            <person name="Bluhm B."/>
            <person name="Cannon C."/>
            <person name="Castanera R."/>
            <person name="Culley D."/>
            <person name="Daum C."/>
            <person name="Ezra D."/>
            <person name="Gonzalez J."/>
            <person name="Henrissat B."/>
            <person name="Kuo A."/>
            <person name="Liang C."/>
            <person name="Lipzen A."/>
            <person name="Lutzoni F."/>
            <person name="Magnuson J."/>
            <person name="Mondo S."/>
            <person name="Nolan M."/>
            <person name="Ohm R."/>
            <person name="Pangilinan J."/>
            <person name="Park H.-J."/>
            <person name="Ramirez L."/>
            <person name="Alfaro M."/>
            <person name="Sun H."/>
            <person name="Tritt A."/>
            <person name="Yoshinaga Y."/>
            <person name="Zwiers L.-H."/>
            <person name="Turgeon B."/>
            <person name="Goodwin S."/>
            <person name="Spatafora J."/>
            <person name="Crous P."/>
            <person name="Grigoriev I."/>
        </authorList>
    </citation>
    <scope>NUCLEOTIDE SEQUENCE</scope>
    <source>
        <strain evidence="1">ATCC 200398</strain>
    </source>
</reference>
<keyword evidence="2" id="KW-1185">Reference proteome</keyword>
<evidence type="ECO:0000313" key="1">
    <source>
        <dbReference type="EMBL" id="KAF2464685.1"/>
    </source>
</evidence>
<dbReference type="Proteomes" id="UP000799755">
    <property type="component" value="Unassembled WGS sequence"/>
</dbReference>
<protein>
    <submittedName>
        <fullName evidence="1">WD40 repeat-like protein</fullName>
    </submittedName>
</protein>
<comment type="caution">
    <text evidence="1">The sequence shown here is derived from an EMBL/GenBank/DDBJ whole genome shotgun (WGS) entry which is preliminary data.</text>
</comment>
<accession>A0ACB6QCU8</accession>
<dbReference type="EMBL" id="MU003534">
    <property type="protein sequence ID" value="KAF2464685.1"/>
    <property type="molecule type" value="Genomic_DNA"/>
</dbReference>
<evidence type="ECO:0000313" key="2">
    <source>
        <dbReference type="Proteomes" id="UP000799755"/>
    </source>
</evidence>
<gene>
    <name evidence="1" type="ORF">BDR25DRAFT_361231</name>
</gene>
<sequence length="1028" mass="114936">MSFGTYDTFCINKSNNTELSEVINSMFRWYRNADICYVYLSDEPSLQPWEEAFSRCRWFTQGWTLQELLAPPQVDFFWSHGKKLGNKVSLERLLQEITGIPARALQGTPLSEFSVEEQLAWATNRQTKREEDRAYSLLGLSIFTCPSYMAKGELTLDSIVSSLLDQLRYTDEAAFNSSTKQHDPLCLPNTRVDLLQEIYNWGSGQDERLIFWLNGLAGTGKSTIARAVARTYFNKKLFGASFFFSRGGGDVGHVGKFFTTISKQLANSIPTLHQHICNAIKARGDIAKLSSQDQWRHLVLGPLSRLANNLCPPMFTVGIDALDECDNENDIRTLLHLLAEDRFLDRAQLRIFLTSRPEVPIRYGLYPMPDPAHRDYGHRDYVLHNISPPIIDQDIYTFLEDSLKRIGYECSLNVGWPGEGVIKSLVKMASGLLIWAATACRFIREGKKFATRRPSTILTSSRSAVTAPEKYLDQIYITVLKHSIFPDYTNEEKEEVYHMLREILGSTALLFSPLSACALSRLLVITKKDIYQTLDDQHSVLDVPKSDNQPLRLHHPSFRDFLLSHKRCEDQNFWIHEKQAHQTLARSCIRLIPMSSSGNSLWIAQLRDNDLLEALGWMGKISEGIHAISSLEKIIMHRTIAIAPLQIYCSALIFTPEMSIVRKQFSYCIPRWIRRSPKVERDWTAALQTLEGPSSSVSSVAFSHNSTWLASGSYDNTVRIWDVSNGECLQTLEGHSSSVSSVTFSHDSTRLASESNDNTVKIWDASSSECLQTLEGHTGLVSSVAFSHDSTRLASGSGDCAVKIWDVSSGDYLQTLKGHSSSVYSVAFSHDSARLASGSYDNTVKVWDASSGECLQTLDGHSRPVSLVTFSHNSIWLASGLYNNTVKIWDASSGECLQTLEGHSDWVSSVAFSHDSTRLVSGSYDNTVKIRDASNGECLQTLDGDSSSVSLVAFSHDSTRLASGPGDYTVNQGLAVSTNGVWITYNLENLLWMPSGFRPLRFIVSEKVIGIGTTGGKVWTCHFERNTS</sequence>
<organism evidence="1 2">
    <name type="scientific">Lindgomyces ingoldianus</name>
    <dbReference type="NCBI Taxonomy" id="673940"/>
    <lineage>
        <taxon>Eukaryota</taxon>
        <taxon>Fungi</taxon>
        <taxon>Dikarya</taxon>
        <taxon>Ascomycota</taxon>
        <taxon>Pezizomycotina</taxon>
        <taxon>Dothideomycetes</taxon>
        <taxon>Pleosporomycetidae</taxon>
        <taxon>Pleosporales</taxon>
        <taxon>Lindgomycetaceae</taxon>
        <taxon>Lindgomyces</taxon>
    </lineage>
</organism>
<name>A0ACB6QCU8_9PLEO</name>